<keyword evidence="7 9" id="KW-0408">Iron</keyword>
<comment type="similarity">
    <text evidence="3 10">Belongs to the cytochrome P450 family.</text>
</comment>
<gene>
    <name evidence="11" type="ORF">SCLCIDRAFT_29172</name>
</gene>
<dbReference type="PROSITE" id="PS00086">
    <property type="entry name" value="CYTOCHROME_P450"/>
    <property type="match status" value="1"/>
</dbReference>
<accession>A0A0C2Z4W2</accession>
<dbReference type="InterPro" id="IPR001128">
    <property type="entry name" value="Cyt_P450"/>
</dbReference>
<dbReference type="OrthoDB" id="2789670at2759"/>
<evidence type="ECO:0008006" key="13">
    <source>
        <dbReference type="Google" id="ProtNLM"/>
    </source>
</evidence>
<evidence type="ECO:0000313" key="12">
    <source>
        <dbReference type="Proteomes" id="UP000053989"/>
    </source>
</evidence>
<dbReference type="GO" id="GO:0005506">
    <property type="term" value="F:iron ion binding"/>
    <property type="evidence" value="ECO:0007669"/>
    <property type="project" value="InterPro"/>
</dbReference>
<evidence type="ECO:0000256" key="9">
    <source>
        <dbReference type="PIRSR" id="PIRSR602401-1"/>
    </source>
</evidence>
<dbReference type="CDD" id="cd11065">
    <property type="entry name" value="CYP64-like"/>
    <property type="match status" value="1"/>
</dbReference>
<evidence type="ECO:0000256" key="5">
    <source>
        <dbReference type="ARBA" id="ARBA00022723"/>
    </source>
</evidence>
<keyword evidence="8 10" id="KW-0503">Monooxygenase</keyword>
<evidence type="ECO:0000256" key="2">
    <source>
        <dbReference type="ARBA" id="ARBA00005179"/>
    </source>
</evidence>
<organism evidence="11 12">
    <name type="scientific">Scleroderma citrinum Foug A</name>
    <dbReference type="NCBI Taxonomy" id="1036808"/>
    <lineage>
        <taxon>Eukaryota</taxon>
        <taxon>Fungi</taxon>
        <taxon>Dikarya</taxon>
        <taxon>Basidiomycota</taxon>
        <taxon>Agaricomycotina</taxon>
        <taxon>Agaricomycetes</taxon>
        <taxon>Agaricomycetidae</taxon>
        <taxon>Boletales</taxon>
        <taxon>Sclerodermatineae</taxon>
        <taxon>Sclerodermataceae</taxon>
        <taxon>Scleroderma</taxon>
    </lineage>
</organism>
<feature type="binding site" description="axial binding residue" evidence="9">
    <location>
        <position position="379"/>
    </location>
    <ligand>
        <name>heme</name>
        <dbReference type="ChEBI" id="CHEBI:30413"/>
    </ligand>
    <ligandPart>
        <name>Fe</name>
        <dbReference type="ChEBI" id="CHEBI:18248"/>
    </ligandPart>
</feature>
<dbReference type="InterPro" id="IPR036396">
    <property type="entry name" value="Cyt_P450_sf"/>
</dbReference>
<dbReference type="Proteomes" id="UP000053989">
    <property type="component" value="Unassembled WGS sequence"/>
</dbReference>
<comment type="pathway">
    <text evidence="2">Secondary metabolite biosynthesis.</text>
</comment>
<evidence type="ECO:0000256" key="4">
    <source>
        <dbReference type="ARBA" id="ARBA00022617"/>
    </source>
</evidence>
<dbReference type="GO" id="GO:0016705">
    <property type="term" value="F:oxidoreductase activity, acting on paired donors, with incorporation or reduction of molecular oxygen"/>
    <property type="evidence" value="ECO:0007669"/>
    <property type="project" value="InterPro"/>
</dbReference>
<reference evidence="12" key="2">
    <citation type="submission" date="2015-01" db="EMBL/GenBank/DDBJ databases">
        <title>Evolutionary Origins and Diversification of the Mycorrhizal Mutualists.</title>
        <authorList>
            <consortium name="DOE Joint Genome Institute"/>
            <consortium name="Mycorrhizal Genomics Consortium"/>
            <person name="Kohler A."/>
            <person name="Kuo A."/>
            <person name="Nagy L.G."/>
            <person name="Floudas D."/>
            <person name="Copeland A."/>
            <person name="Barry K.W."/>
            <person name="Cichocki N."/>
            <person name="Veneault-Fourrey C."/>
            <person name="LaButti K."/>
            <person name="Lindquist E.A."/>
            <person name="Lipzen A."/>
            <person name="Lundell T."/>
            <person name="Morin E."/>
            <person name="Murat C."/>
            <person name="Riley R."/>
            <person name="Ohm R."/>
            <person name="Sun H."/>
            <person name="Tunlid A."/>
            <person name="Henrissat B."/>
            <person name="Grigoriev I.V."/>
            <person name="Hibbett D.S."/>
            <person name="Martin F."/>
        </authorList>
    </citation>
    <scope>NUCLEOTIDE SEQUENCE [LARGE SCALE GENOMIC DNA]</scope>
    <source>
        <strain evidence="12">Foug A</strain>
    </source>
</reference>
<dbReference type="InterPro" id="IPR050364">
    <property type="entry name" value="Cytochrome_P450_fung"/>
</dbReference>
<dbReference type="Gene3D" id="1.10.630.10">
    <property type="entry name" value="Cytochrome P450"/>
    <property type="match status" value="1"/>
</dbReference>
<keyword evidence="12" id="KW-1185">Reference proteome</keyword>
<evidence type="ECO:0000256" key="8">
    <source>
        <dbReference type="ARBA" id="ARBA00023033"/>
    </source>
</evidence>
<comment type="cofactor">
    <cofactor evidence="1 9">
        <name>heme</name>
        <dbReference type="ChEBI" id="CHEBI:30413"/>
    </cofactor>
</comment>
<keyword evidence="4 9" id="KW-0349">Heme</keyword>
<keyword evidence="5 9" id="KW-0479">Metal-binding</keyword>
<dbReference type="GO" id="GO:0004497">
    <property type="term" value="F:monooxygenase activity"/>
    <property type="evidence" value="ECO:0007669"/>
    <property type="project" value="UniProtKB-KW"/>
</dbReference>
<dbReference type="GO" id="GO:0020037">
    <property type="term" value="F:heme binding"/>
    <property type="evidence" value="ECO:0007669"/>
    <property type="project" value="InterPro"/>
</dbReference>
<dbReference type="InterPro" id="IPR002401">
    <property type="entry name" value="Cyt_P450_E_grp-I"/>
</dbReference>
<evidence type="ECO:0000256" key="1">
    <source>
        <dbReference type="ARBA" id="ARBA00001971"/>
    </source>
</evidence>
<dbReference type="Pfam" id="PF00067">
    <property type="entry name" value="p450"/>
    <property type="match status" value="1"/>
</dbReference>
<dbReference type="AlphaFoldDB" id="A0A0C2Z4W2"/>
<evidence type="ECO:0000313" key="11">
    <source>
        <dbReference type="EMBL" id="KIM56998.1"/>
    </source>
</evidence>
<proteinExistence type="inferred from homology"/>
<evidence type="ECO:0000256" key="10">
    <source>
        <dbReference type="RuleBase" id="RU000461"/>
    </source>
</evidence>
<dbReference type="InParanoid" id="A0A0C2Z4W2"/>
<reference evidence="11 12" key="1">
    <citation type="submission" date="2014-04" db="EMBL/GenBank/DDBJ databases">
        <authorList>
            <consortium name="DOE Joint Genome Institute"/>
            <person name="Kuo A."/>
            <person name="Kohler A."/>
            <person name="Nagy L.G."/>
            <person name="Floudas D."/>
            <person name="Copeland A."/>
            <person name="Barry K.W."/>
            <person name="Cichocki N."/>
            <person name="Veneault-Fourrey C."/>
            <person name="LaButti K."/>
            <person name="Lindquist E.A."/>
            <person name="Lipzen A."/>
            <person name="Lundell T."/>
            <person name="Morin E."/>
            <person name="Murat C."/>
            <person name="Sun H."/>
            <person name="Tunlid A."/>
            <person name="Henrissat B."/>
            <person name="Grigoriev I.V."/>
            <person name="Hibbett D.S."/>
            <person name="Martin F."/>
            <person name="Nordberg H.P."/>
            <person name="Cantor M.N."/>
            <person name="Hua S.X."/>
        </authorList>
    </citation>
    <scope>NUCLEOTIDE SEQUENCE [LARGE SCALE GENOMIC DNA]</scope>
    <source>
        <strain evidence="11 12">Foug A</strain>
    </source>
</reference>
<dbReference type="EMBL" id="KN822107">
    <property type="protein sequence ID" value="KIM56998.1"/>
    <property type="molecule type" value="Genomic_DNA"/>
</dbReference>
<dbReference type="SUPFAM" id="SSF48264">
    <property type="entry name" value="Cytochrome P450"/>
    <property type="match status" value="1"/>
</dbReference>
<dbReference type="PANTHER" id="PTHR46300:SF7">
    <property type="entry name" value="P450, PUTATIVE (EUROFUNG)-RELATED"/>
    <property type="match status" value="1"/>
</dbReference>
<name>A0A0C2Z4W2_9AGAM</name>
<sequence length="423" mass="48199">MVTNDATIHKGDISSLHLFGRSIIFIGSAKIAEELLDKRSVNYSNRPRSVMSGELSGWGKIMLLSNYNEWFRQHRKWIAQEIGGYATIQKLHWLIEYETRRFLSCVLDDPDRTQAHIRKHFTSIILRITYGYKTKEGDDPLVDLAHLANSQLSLSTSPGAYYVDIFPIMKYIPSWLPGAGFKRKAKQYVAIIRDLVEIPYSCAKSRLIAGTAFPSLAMRLLSKPNLTEEYEDSVKWASATLYQGGADTPNSVAYAFYLAMTLYPRVMKKAQEELDAVVGTKRLPTFADRPSLPYMEALFTELLRWHTPAPMTIRCTRTDDMYEGYFIPAGSYVFVNIWGILRDERTYTDPLEFKPERFLGDKPETDPRNACFGFGRRRCPGYFLAYSSVWLMCAQTLAAFDISRCIENGIEITPEVDLSPSAI</sequence>
<dbReference type="PRINTS" id="PR00463">
    <property type="entry name" value="EP450I"/>
</dbReference>
<dbReference type="STRING" id="1036808.A0A0C2Z4W2"/>
<keyword evidence="6 10" id="KW-0560">Oxidoreductase</keyword>
<dbReference type="PANTHER" id="PTHR46300">
    <property type="entry name" value="P450, PUTATIVE (EUROFUNG)-RELATED-RELATED"/>
    <property type="match status" value="1"/>
</dbReference>
<evidence type="ECO:0000256" key="6">
    <source>
        <dbReference type="ARBA" id="ARBA00023002"/>
    </source>
</evidence>
<dbReference type="InterPro" id="IPR017972">
    <property type="entry name" value="Cyt_P450_CS"/>
</dbReference>
<protein>
    <recommendedName>
        <fullName evidence="13">Cytochrome P450</fullName>
    </recommendedName>
</protein>
<dbReference type="HOGENOM" id="CLU_001570_2_3_1"/>
<evidence type="ECO:0000256" key="7">
    <source>
        <dbReference type="ARBA" id="ARBA00023004"/>
    </source>
</evidence>
<evidence type="ECO:0000256" key="3">
    <source>
        <dbReference type="ARBA" id="ARBA00010617"/>
    </source>
</evidence>